<reference evidence="2 3" key="1">
    <citation type="submission" date="2015-05" db="EMBL/GenBank/DDBJ databases">
        <title>Draft genome sequence of Microvirga vignae strain BR3299, a novel nitrogen fixing bacteria isolated from Brazil semi-aired region.</title>
        <authorList>
            <person name="Zilli J.E."/>
            <person name="Passos S.R."/>
            <person name="Leite J."/>
            <person name="Baldani J.I."/>
            <person name="Xavier G.R."/>
            <person name="Rumjaneck N.G."/>
            <person name="Simoes-Araujo J.L."/>
        </authorList>
    </citation>
    <scope>NUCLEOTIDE SEQUENCE [LARGE SCALE GENOMIC DNA]</scope>
    <source>
        <strain evidence="2 3">BR3299</strain>
    </source>
</reference>
<dbReference type="AlphaFoldDB" id="A0A0H1RH97"/>
<dbReference type="PATRIC" id="fig|1225564.3.peg.362"/>
<organism evidence="2 3">
    <name type="scientific">Microvirga vignae</name>
    <dbReference type="NCBI Taxonomy" id="1225564"/>
    <lineage>
        <taxon>Bacteria</taxon>
        <taxon>Pseudomonadati</taxon>
        <taxon>Pseudomonadota</taxon>
        <taxon>Alphaproteobacteria</taxon>
        <taxon>Hyphomicrobiales</taxon>
        <taxon>Methylobacteriaceae</taxon>
        <taxon>Microvirga</taxon>
    </lineage>
</organism>
<dbReference type="EMBL" id="LCYG01000011">
    <property type="protein sequence ID" value="KLK94568.1"/>
    <property type="molecule type" value="Genomic_DNA"/>
</dbReference>
<dbReference type="Proteomes" id="UP000035489">
    <property type="component" value="Unassembled WGS sequence"/>
</dbReference>
<accession>A0A0H1RH97</accession>
<evidence type="ECO:0000313" key="2">
    <source>
        <dbReference type="EMBL" id="KLK94568.1"/>
    </source>
</evidence>
<protein>
    <submittedName>
        <fullName evidence="2">Uncharacterized protein</fullName>
    </submittedName>
</protein>
<keyword evidence="3" id="KW-1185">Reference proteome</keyword>
<sequence length="93" mass="10081">MDATLIDAEDQRADQVIAVCPYVVEPKWKAKAEAGSDSDQAAVVSNIGGQDGVQGLCYLGERRVLPSVWPRAVDPMFSHNPSRRSRKSNDPVG</sequence>
<proteinExistence type="predicted"/>
<comment type="caution">
    <text evidence="2">The sequence shown here is derived from an EMBL/GenBank/DDBJ whole genome shotgun (WGS) entry which is preliminary data.</text>
</comment>
<evidence type="ECO:0000313" key="3">
    <source>
        <dbReference type="Proteomes" id="UP000035489"/>
    </source>
</evidence>
<name>A0A0H1RH97_9HYPH</name>
<gene>
    <name evidence="2" type="ORF">AA309_03090</name>
</gene>
<feature type="region of interest" description="Disordered" evidence="1">
    <location>
        <begin position="73"/>
        <end position="93"/>
    </location>
</feature>
<dbReference type="STRING" id="1225564.AA309_03090"/>
<evidence type="ECO:0000256" key="1">
    <source>
        <dbReference type="SAM" id="MobiDB-lite"/>
    </source>
</evidence>